<dbReference type="EMBL" id="JAWRVI010000016">
    <property type="protein sequence ID" value="KAK4090332.1"/>
    <property type="molecule type" value="Genomic_DNA"/>
</dbReference>
<comment type="caution">
    <text evidence="2">The sequence shown here is derived from an EMBL/GenBank/DDBJ whole genome shotgun (WGS) entry which is preliminary data.</text>
</comment>
<name>A0ABR0C1Y8_PURLI</name>
<organism evidence="2 3">
    <name type="scientific">Purpureocillium lilacinum</name>
    <name type="common">Paecilomyces lilacinus</name>
    <dbReference type="NCBI Taxonomy" id="33203"/>
    <lineage>
        <taxon>Eukaryota</taxon>
        <taxon>Fungi</taxon>
        <taxon>Dikarya</taxon>
        <taxon>Ascomycota</taxon>
        <taxon>Pezizomycotina</taxon>
        <taxon>Sordariomycetes</taxon>
        <taxon>Hypocreomycetidae</taxon>
        <taxon>Hypocreales</taxon>
        <taxon>Ophiocordycipitaceae</taxon>
        <taxon>Purpureocillium</taxon>
    </lineage>
</organism>
<dbReference type="Proteomes" id="UP001287286">
    <property type="component" value="Unassembled WGS sequence"/>
</dbReference>
<keyword evidence="3" id="KW-1185">Reference proteome</keyword>
<protein>
    <submittedName>
        <fullName evidence="2">Uncharacterized protein</fullName>
    </submittedName>
</protein>
<feature type="compositionally biased region" description="Polar residues" evidence="1">
    <location>
        <begin position="158"/>
        <end position="172"/>
    </location>
</feature>
<accession>A0ABR0C1Y8</accession>
<feature type="region of interest" description="Disordered" evidence="1">
    <location>
        <begin position="45"/>
        <end position="70"/>
    </location>
</feature>
<gene>
    <name evidence="2" type="ORF">Purlil1_5503</name>
</gene>
<feature type="region of interest" description="Disordered" evidence="1">
    <location>
        <begin position="153"/>
        <end position="191"/>
    </location>
</feature>
<evidence type="ECO:0000256" key="1">
    <source>
        <dbReference type="SAM" id="MobiDB-lite"/>
    </source>
</evidence>
<evidence type="ECO:0000313" key="2">
    <source>
        <dbReference type="EMBL" id="KAK4090332.1"/>
    </source>
</evidence>
<feature type="compositionally biased region" description="Polar residues" evidence="1">
    <location>
        <begin position="179"/>
        <end position="188"/>
    </location>
</feature>
<proteinExistence type="predicted"/>
<sequence>MPNITNLNLTCIPAQERARYLVAGDSRRSHFTKVMAGAVRDRPKSVVPHFGSHIPAPAESPKPQNAKGNRDCAVTPGCPFGQSRSGGACFSMPRLPSASMPLGGDWAGVVLRGTNASLHRRRQGEEGVVHVARSPWAAAAPPCATISTIVGPLPANPGPTQSDSGELPSSSGVHPALTSHHQPLTSLPGTPIKLTRSPEASIRRLSVSLPVDAAGTESLVNGHPDTSLLPALGGCRLAWIVGTPAKHGALIPSRTADPLRAHAVPRRHEETASHASTKLHLGCTQQRWSGVESRRVEVVEPGFRHWLTDAAVAGIMVALHGPESRDTGCDAHVPRRPHGEPQRVVGLLPMAGTALLVGFLSGNVNAQVRLVALVSIRYTHPQHTTCP</sequence>
<reference evidence="2 3" key="1">
    <citation type="journal article" date="2024" name="Microbiol. Resour. Announc.">
        <title>Genome annotations for the ascomycete fungi Trichoderma harzianum, Trichoderma aggressivum, and Purpureocillium lilacinum.</title>
        <authorList>
            <person name="Beijen E.P.W."/>
            <person name="Ohm R.A."/>
        </authorList>
    </citation>
    <scope>NUCLEOTIDE SEQUENCE [LARGE SCALE GENOMIC DNA]</scope>
    <source>
        <strain evidence="2 3">CBS 150709</strain>
    </source>
</reference>
<evidence type="ECO:0000313" key="3">
    <source>
        <dbReference type="Proteomes" id="UP001287286"/>
    </source>
</evidence>